<dbReference type="SUPFAM" id="SSF52540">
    <property type="entry name" value="P-loop containing nucleoside triphosphate hydrolases"/>
    <property type="match status" value="1"/>
</dbReference>
<feature type="binding site" evidence="9">
    <location>
        <begin position="130"/>
        <end position="132"/>
    </location>
    <ligand>
        <name>ATP</name>
        <dbReference type="ChEBI" id="CHEBI:30616"/>
    </ligand>
</feature>
<evidence type="ECO:0000256" key="1">
    <source>
        <dbReference type="ARBA" id="ARBA00022490"/>
    </source>
</evidence>
<evidence type="ECO:0000259" key="10">
    <source>
        <dbReference type="SMART" id="SM00382"/>
    </source>
</evidence>
<dbReference type="GO" id="GO:0006310">
    <property type="term" value="P:DNA recombination"/>
    <property type="evidence" value="ECO:0007669"/>
    <property type="project" value="UniProtKB-UniRule"/>
</dbReference>
<comment type="caution">
    <text evidence="11">The sequence shown here is derived from an EMBL/GenBank/DDBJ whole genome shotgun (WGS) entry which is preliminary data.</text>
</comment>
<dbReference type="PANTHER" id="PTHR42848">
    <property type="match status" value="1"/>
</dbReference>
<keyword evidence="4 9" id="KW-0378">Hydrolase</keyword>
<evidence type="ECO:0000313" key="11">
    <source>
        <dbReference type="EMBL" id="KKS41239.1"/>
    </source>
</evidence>
<dbReference type="InterPro" id="IPR036388">
    <property type="entry name" value="WH-like_DNA-bd_sf"/>
</dbReference>
<keyword evidence="3 9" id="KW-0227">DNA damage</keyword>
<dbReference type="Gene3D" id="1.10.10.10">
    <property type="entry name" value="Winged helix-like DNA-binding domain superfamily/Winged helix DNA-binding domain"/>
    <property type="match status" value="1"/>
</dbReference>
<feature type="binding site" evidence="9">
    <location>
        <position position="68"/>
    </location>
    <ligand>
        <name>Mg(2+)</name>
        <dbReference type="ChEBI" id="CHEBI:18420"/>
    </ligand>
</feature>
<keyword evidence="8 9" id="KW-0234">DNA repair</keyword>
<feature type="binding site" evidence="9">
    <location>
        <position position="183"/>
    </location>
    <ligand>
        <name>ATP</name>
        <dbReference type="ChEBI" id="CHEBI:30616"/>
    </ligand>
</feature>
<evidence type="ECO:0000256" key="8">
    <source>
        <dbReference type="ARBA" id="ARBA00023204"/>
    </source>
</evidence>
<dbReference type="GO" id="GO:0005524">
    <property type="term" value="F:ATP binding"/>
    <property type="evidence" value="ECO:0007669"/>
    <property type="project" value="UniProtKB-UniRule"/>
</dbReference>
<evidence type="ECO:0000256" key="9">
    <source>
        <dbReference type="HAMAP-Rule" id="MF_00016"/>
    </source>
</evidence>
<feature type="region of interest" description="Small ATPAse domain (RuvB-S)" evidence="9">
    <location>
        <begin position="184"/>
        <end position="254"/>
    </location>
</feature>
<feature type="binding site" evidence="9">
    <location>
        <position position="317"/>
    </location>
    <ligand>
        <name>DNA</name>
        <dbReference type="ChEBI" id="CHEBI:16991"/>
    </ligand>
</feature>
<feature type="region of interest" description="Head domain (RuvB-H)" evidence="9">
    <location>
        <begin position="257"/>
        <end position="338"/>
    </location>
</feature>
<keyword evidence="5 9" id="KW-0067">ATP-binding</keyword>
<evidence type="ECO:0000256" key="3">
    <source>
        <dbReference type="ARBA" id="ARBA00022763"/>
    </source>
</evidence>
<dbReference type="NCBIfam" id="TIGR00635">
    <property type="entry name" value="ruvB"/>
    <property type="match status" value="1"/>
</dbReference>
<dbReference type="InterPro" id="IPR036390">
    <property type="entry name" value="WH_DNA-bd_sf"/>
</dbReference>
<comment type="similarity">
    <text evidence="9">Belongs to the RuvB family.</text>
</comment>
<dbReference type="NCBIfam" id="NF000868">
    <property type="entry name" value="PRK00080.1"/>
    <property type="match status" value="1"/>
</dbReference>
<dbReference type="GO" id="GO:0006281">
    <property type="term" value="P:DNA repair"/>
    <property type="evidence" value="ECO:0007669"/>
    <property type="project" value="UniProtKB-UniRule"/>
</dbReference>
<evidence type="ECO:0000256" key="6">
    <source>
        <dbReference type="ARBA" id="ARBA00023125"/>
    </source>
</evidence>
<comment type="function">
    <text evidence="9">The RuvA-RuvB-RuvC complex processes Holliday junction (HJ) DNA during genetic recombination and DNA repair, while the RuvA-RuvB complex plays an important role in the rescue of blocked DNA replication forks via replication fork reversal (RFR). RuvA specifically binds to HJ cruciform DNA, conferring on it an open structure. The RuvB hexamer acts as an ATP-dependent pump, pulling dsDNA into and through the RuvAB complex. RuvB forms 2 homohexamers on either side of HJ DNA bound by 1 or 2 RuvA tetramers; 4 subunits per hexamer contact DNA at a time. Coordinated motions by a converter formed by DNA-disengaged RuvB subunits stimulates ATP hydrolysis and nucleotide exchange. Immobilization of the converter enables RuvB to convert the ATP-contained energy into a lever motion, pulling 2 nucleotides of DNA out of the RuvA tetramer per ATP hydrolyzed, thus driving DNA branch migration. The RuvB motors rotate together with the DNA substrate, which together with the progressing nucleotide cycle form the mechanistic basis for DNA recombination by continuous HJ branch migration. Branch migration allows RuvC to scan DNA until it finds its consensus sequence, where it cleaves and resolves cruciform DNA.</text>
</comment>
<comment type="domain">
    <text evidence="9">Has 3 domains, the large (RuvB-L) and small ATPase (RuvB-S) domains and the C-terminal head (RuvB-H) domain. The head domain binds DNA, while the ATPase domains jointly bind ATP, ADP or are empty depending on the state of the subunit in the translocation cycle. During a single DNA translocation step the structure of each domain remains the same, but their relative positions change.</text>
</comment>
<accession>A0A0G0YXC5</accession>
<protein>
    <recommendedName>
        <fullName evidence="9">Holliday junction branch migration complex subunit RuvB</fullName>
        <ecNumber evidence="9">3.6.4.-</ecNumber>
    </recommendedName>
</protein>
<feature type="binding site" evidence="9">
    <location>
        <position position="312"/>
    </location>
    <ligand>
        <name>DNA</name>
        <dbReference type="ChEBI" id="CHEBI:16991"/>
    </ligand>
</feature>
<dbReference type="EMBL" id="LCCW01000030">
    <property type="protein sequence ID" value="KKS41239.1"/>
    <property type="molecule type" value="Genomic_DNA"/>
</dbReference>
<feature type="binding site" evidence="9">
    <location>
        <position position="22"/>
    </location>
    <ligand>
        <name>ATP</name>
        <dbReference type="ChEBI" id="CHEBI:30616"/>
    </ligand>
</feature>
<dbReference type="Gene3D" id="1.10.8.60">
    <property type="match status" value="1"/>
</dbReference>
<organism evidence="11 12">
    <name type="scientific">Candidatus Kuenenbacteria bacterium GW2011_GWA2_42_15</name>
    <dbReference type="NCBI Taxonomy" id="1618677"/>
    <lineage>
        <taxon>Bacteria</taxon>
        <taxon>Candidatus Kueneniibacteriota</taxon>
    </lineage>
</organism>
<dbReference type="Pfam" id="PF17864">
    <property type="entry name" value="AAA_lid_4"/>
    <property type="match status" value="1"/>
</dbReference>
<dbReference type="InterPro" id="IPR003593">
    <property type="entry name" value="AAA+_ATPase"/>
</dbReference>
<dbReference type="Pfam" id="PF05496">
    <property type="entry name" value="RuvB_N"/>
    <property type="match status" value="1"/>
</dbReference>
<dbReference type="EC" id="3.6.4.-" evidence="9"/>
<dbReference type="GO" id="GO:0000400">
    <property type="term" value="F:four-way junction DNA binding"/>
    <property type="evidence" value="ECO:0007669"/>
    <property type="project" value="UniProtKB-UniRule"/>
</dbReference>
<keyword evidence="7 9" id="KW-0233">DNA recombination</keyword>
<feature type="binding site" evidence="9">
    <location>
        <position position="173"/>
    </location>
    <ligand>
        <name>ATP</name>
        <dbReference type="ChEBI" id="CHEBI:30616"/>
    </ligand>
</feature>
<feature type="binding site" evidence="9">
    <location>
        <position position="69"/>
    </location>
    <ligand>
        <name>ATP</name>
        <dbReference type="ChEBI" id="CHEBI:30616"/>
    </ligand>
</feature>
<name>A0A0G0YXC5_9BACT</name>
<comment type="catalytic activity">
    <reaction evidence="9">
        <text>ATP + H2O = ADP + phosphate + H(+)</text>
        <dbReference type="Rhea" id="RHEA:13065"/>
        <dbReference type="ChEBI" id="CHEBI:15377"/>
        <dbReference type="ChEBI" id="CHEBI:15378"/>
        <dbReference type="ChEBI" id="CHEBI:30616"/>
        <dbReference type="ChEBI" id="CHEBI:43474"/>
        <dbReference type="ChEBI" id="CHEBI:456216"/>
    </reaction>
</comment>
<reference evidence="11 12" key="1">
    <citation type="journal article" date="2015" name="Nature">
        <title>rRNA introns, odd ribosomes, and small enigmatic genomes across a large radiation of phyla.</title>
        <authorList>
            <person name="Brown C.T."/>
            <person name="Hug L.A."/>
            <person name="Thomas B.C."/>
            <person name="Sharon I."/>
            <person name="Castelle C.J."/>
            <person name="Singh A."/>
            <person name="Wilkins M.J."/>
            <person name="Williams K.H."/>
            <person name="Banfield J.F."/>
        </authorList>
    </citation>
    <scope>NUCLEOTIDE SEQUENCE [LARGE SCALE GENOMIC DNA]</scope>
</reference>
<keyword evidence="11" id="KW-0347">Helicase</keyword>
<dbReference type="GO" id="GO:0048476">
    <property type="term" value="C:Holliday junction resolvase complex"/>
    <property type="evidence" value="ECO:0007669"/>
    <property type="project" value="UniProtKB-UniRule"/>
</dbReference>
<feature type="binding site" evidence="9">
    <location>
        <position position="64"/>
    </location>
    <ligand>
        <name>ATP</name>
        <dbReference type="ChEBI" id="CHEBI:30616"/>
    </ligand>
</feature>
<dbReference type="CDD" id="cd00009">
    <property type="entry name" value="AAA"/>
    <property type="match status" value="1"/>
</dbReference>
<feature type="binding site" evidence="9">
    <location>
        <position position="68"/>
    </location>
    <ligand>
        <name>ATP</name>
        <dbReference type="ChEBI" id="CHEBI:30616"/>
    </ligand>
</feature>
<dbReference type="InterPro" id="IPR027417">
    <property type="entry name" value="P-loop_NTPase"/>
</dbReference>
<dbReference type="InterPro" id="IPR008824">
    <property type="entry name" value="RuvB-like_N"/>
</dbReference>
<feature type="region of interest" description="Large ATPase domain (RuvB-L)" evidence="9">
    <location>
        <begin position="3"/>
        <end position="183"/>
    </location>
</feature>
<dbReference type="InterPro" id="IPR004605">
    <property type="entry name" value="DNA_helicase_Holl-junc_RuvB"/>
</dbReference>
<evidence type="ECO:0000313" key="12">
    <source>
        <dbReference type="Proteomes" id="UP000034516"/>
    </source>
</evidence>
<feature type="binding site" evidence="9">
    <location>
        <position position="67"/>
    </location>
    <ligand>
        <name>ATP</name>
        <dbReference type="ChEBI" id="CHEBI:30616"/>
    </ligand>
</feature>
<evidence type="ECO:0000256" key="7">
    <source>
        <dbReference type="ARBA" id="ARBA00023172"/>
    </source>
</evidence>
<sequence>MSENRVITPKEKEEDQGFDLTLRPRSLDEFIGQGQIKANLKIFLEAARQRGEALEHVLFYGAPGLGKTTLSHIIAREMGVNIKVTSGPAIEKAGDLAAILTNLDKGDVLFIDEIHRLNRNIEEILYPAMEDYGLDIIIGKGPSARTLKLELPHFTLVGATTRLSLLSSPLRDRFGNIFRIDFYKPEEIHQVVGRSAKILGVDVDEEAAGEIAKRARYTPRIANRLLKRVRDFAQVKGKNRIDREVCAGSLAMLNIDELGLDEIDRRVLKVIIEKYNGGPVGLGTIAAATNEEVETIEEIYEPFLLQQGFLMRTPRGRTATRSAYEHLGYKPPEEDKLF</sequence>
<dbReference type="SUPFAM" id="SSF46785">
    <property type="entry name" value="Winged helix' DNA-binding domain"/>
    <property type="match status" value="1"/>
</dbReference>
<dbReference type="SMART" id="SM00382">
    <property type="entry name" value="AAA"/>
    <property type="match status" value="1"/>
</dbReference>
<gene>
    <name evidence="9" type="primary">ruvB</name>
    <name evidence="11" type="ORF">UV02_C0030G0007</name>
</gene>
<dbReference type="Proteomes" id="UP000034516">
    <property type="component" value="Unassembled WGS sequence"/>
</dbReference>
<keyword evidence="2 9" id="KW-0547">Nucleotide-binding</keyword>
<dbReference type="AlphaFoldDB" id="A0A0G0YXC5"/>
<feature type="domain" description="AAA+ ATPase" evidence="10">
    <location>
        <begin position="53"/>
        <end position="184"/>
    </location>
</feature>
<comment type="subunit">
    <text evidence="9">Homohexamer. Forms an RuvA(8)-RuvB(12)-Holliday junction (HJ) complex. HJ DNA is sandwiched between 2 RuvA tetramers; dsDNA enters through RuvA and exits via RuvB. An RuvB hexamer assembles on each DNA strand where it exits the tetramer. Each RuvB hexamer is contacted by two RuvA subunits (via domain III) on 2 adjacent RuvB subunits; this complex drives branch migration. In the full resolvosome a probable DNA-RuvA(4)-RuvB(12)-RuvC(2) complex forms which resolves the HJ.</text>
</comment>
<dbReference type="PATRIC" id="fig|1618677.3.peg.531"/>
<dbReference type="GO" id="GO:0009378">
    <property type="term" value="F:four-way junction helicase activity"/>
    <property type="evidence" value="ECO:0007669"/>
    <property type="project" value="InterPro"/>
</dbReference>
<dbReference type="HAMAP" id="MF_00016">
    <property type="entry name" value="DNA_HJ_migration_RuvB"/>
    <property type="match status" value="1"/>
</dbReference>
<evidence type="ECO:0000256" key="2">
    <source>
        <dbReference type="ARBA" id="ARBA00022741"/>
    </source>
</evidence>
<dbReference type="Gene3D" id="3.40.50.300">
    <property type="entry name" value="P-loop containing nucleotide triphosphate hydrolases"/>
    <property type="match status" value="1"/>
</dbReference>
<dbReference type="PANTHER" id="PTHR42848:SF1">
    <property type="entry name" value="HOLLIDAY JUNCTION BRANCH MIGRATION COMPLEX SUBUNIT RUVB"/>
    <property type="match status" value="1"/>
</dbReference>
<dbReference type="GO" id="GO:0005737">
    <property type="term" value="C:cytoplasm"/>
    <property type="evidence" value="ECO:0007669"/>
    <property type="project" value="UniProtKB-SubCell"/>
</dbReference>
<evidence type="ECO:0000256" key="4">
    <source>
        <dbReference type="ARBA" id="ARBA00022801"/>
    </source>
</evidence>
<keyword evidence="6 9" id="KW-0238">DNA-binding</keyword>
<dbReference type="GO" id="GO:0016887">
    <property type="term" value="F:ATP hydrolysis activity"/>
    <property type="evidence" value="ECO:0007669"/>
    <property type="project" value="RHEA"/>
</dbReference>
<keyword evidence="1 9" id="KW-0963">Cytoplasm</keyword>
<dbReference type="InterPro" id="IPR008823">
    <property type="entry name" value="RuvB_wg_C"/>
</dbReference>
<evidence type="ECO:0000256" key="5">
    <source>
        <dbReference type="ARBA" id="ARBA00022840"/>
    </source>
</evidence>
<dbReference type="Pfam" id="PF05491">
    <property type="entry name" value="WHD_RuvB"/>
    <property type="match status" value="1"/>
</dbReference>
<dbReference type="InterPro" id="IPR041445">
    <property type="entry name" value="AAA_lid_4"/>
</dbReference>
<proteinExistence type="inferred from homology"/>
<comment type="caution">
    <text evidence="9">Lacks conserved residue(s) required for the propagation of feature annotation.</text>
</comment>
<comment type="subcellular location">
    <subcellularLocation>
        <location evidence="9">Cytoplasm</location>
    </subcellularLocation>
</comment>
<feature type="binding site" evidence="9">
    <location>
        <position position="23"/>
    </location>
    <ligand>
        <name>ATP</name>
        <dbReference type="ChEBI" id="CHEBI:30616"/>
    </ligand>
</feature>
<feature type="binding site" evidence="9">
    <location>
        <position position="220"/>
    </location>
    <ligand>
        <name>ATP</name>
        <dbReference type="ChEBI" id="CHEBI:30616"/>
    </ligand>
</feature>